<dbReference type="EMBL" id="FN653018">
    <property type="protein sequence ID" value="CBY21971.1"/>
    <property type="molecule type" value="Genomic_DNA"/>
</dbReference>
<protein>
    <submittedName>
        <fullName evidence="2">Uncharacterized protein</fullName>
    </submittedName>
</protein>
<dbReference type="InterPro" id="IPR029069">
    <property type="entry name" value="HotDog_dom_sf"/>
</dbReference>
<dbReference type="InParanoid" id="E4WX79"/>
<dbReference type="Proteomes" id="UP000001307">
    <property type="component" value="Unassembled WGS sequence"/>
</dbReference>
<proteinExistence type="predicted"/>
<accession>E4WX79</accession>
<gene>
    <name evidence="2" type="ORF">GSOID_T00011508001</name>
</gene>
<evidence type="ECO:0000313" key="2">
    <source>
        <dbReference type="EMBL" id="CBY21971.1"/>
    </source>
</evidence>
<keyword evidence="1" id="KW-0812">Transmembrane</keyword>
<sequence length="345" mass="39343">MKREDVEAKSAWSLSEFELLSPINGISKFQTSSWSDFITFKNSAGESTSLIWPHAIAKNYSEIAISNLFRYALKLDPNILKSPAWQDKGFFMRYQELEFSSEFYEALSCPRIFQSPDAPTSNLHVHTNIIQVGKSSAVAEQLLVVDGKRVGKNLQQITCIERGKAGASALPDEFLELEYIKPLRKAPRPNFPRTFLPDKSMEEIGSVKMSCFQSDTDENCHMNESVYLRNSLDAIFHCEKLTKKDLQVEKIQALYHKEILAGKTVDVKVYRGADGVYVTSFTVDGNFSFQSRIKTRRILSYMYFVCLLITFFPSNIKFLINFINYLSKNRLFELKLPSPGVLISV</sequence>
<evidence type="ECO:0000313" key="3">
    <source>
        <dbReference type="Proteomes" id="UP000001307"/>
    </source>
</evidence>
<dbReference type="Gene3D" id="3.10.129.10">
    <property type="entry name" value="Hotdog Thioesterase"/>
    <property type="match status" value="1"/>
</dbReference>
<evidence type="ECO:0000256" key="1">
    <source>
        <dbReference type="SAM" id="Phobius"/>
    </source>
</evidence>
<dbReference type="AlphaFoldDB" id="E4WX79"/>
<reference evidence="2" key="1">
    <citation type="journal article" date="2010" name="Science">
        <title>Plasticity of animal genome architecture unmasked by rapid evolution of a pelagic tunicate.</title>
        <authorList>
            <person name="Denoeud F."/>
            <person name="Henriet S."/>
            <person name="Mungpakdee S."/>
            <person name="Aury J.M."/>
            <person name="Da Silva C."/>
            <person name="Brinkmann H."/>
            <person name="Mikhaleva J."/>
            <person name="Olsen L.C."/>
            <person name="Jubin C."/>
            <person name="Canestro C."/>
            <person name="Bouquet J.M."/>
            <person name="Danks G."/>
            <person name="Poulain J."/>
            <person name="Campsteijn C."/>
            <person name="Adamski M."/>
            <person name="Cross I."/>
            <person name="Yadetie F."/>
            <person name="Muffato M."/>
            <person name="Louis A."/>
            <person name="Butcher S."/>
            <person name="Tsagkogeorga G."/>
            <person name="Konrad A."/>
            <person name="Singh S."/>
            <person name="Jensen M.F."/>
            <person name="Cong E.H."/>
            <person name="Eikeseth-Otteraa H."/>
            <person name="Noel B."/>
            <person name="Anthouard V."/>
            <person name="Porcel B.M."/>
            <person name="Kachouri-Lafond R."/>
            <person name="Nishino A."/>
            <person name="Ugolini M."/>
            <person name="Chourrout P."/>
            <person name="Nishida H."/>
            <person name="Aasland R."/>
            <person name="Huzurbazar S."/>
            <person name="Westhof E."/>
            <person name="Delsuc F."/>
            <person name="Lehrach H."/>
            <person name="Reinhardt R."/>
            <person name="Weissenbach J."/>
            <person name="Roy S.W."/>
            <person name="Artiguenave F."/>
            <person name="Postlethwait J.H."/>
            <person name="Manak J.R."/>
            <person name="Thompson E.M."/>
            <person name="Jaillon O."/>
            <person name="Du Pasquier L."/>
            <person name="Boudinot P."/>
            <person name="Liberles D.A."/>
            <person name="Volff J.N."/>
            <person name="Philippe H."/>
            <person name="Lenhard B."/>
            <person name="Roest Crollius H."/>
            <person name="Wincker P."/>
            <person name="Chourrout D."/>
        </authorList>
    </citation>
    <scope>NUCLEOTIDE SEQUENCE [LARGE SCALE GENOMIC DNA]</scope>
</reference>
<organism evidence="2">
    <name type="scientific">Oikopleura dioica</name>
    <name type="common">Tunicate</name>
    <dbReference type="NCBI Taxonomy" id="34765"/>
    <lineage>
        <taxon>Eukaryota</taxon>
        <taxon>Metazoa</taxon>
        <taxon>Chordata</taxon>
        <taxon>Tunicata</taxon>
        <taxon>Appendicularia</taxon>
        <taxon>Copelata</taxon>
        <taxon>Oikopleuridae</taxon>
        <taxon>Oikopleura</taxon>
    </lineage>
</organism>
<dbReference type="SUPFAM" id="SSF54637">
    <property type="entry name" value="Thioesterase/thiol ester dehydrase-isomerase"/>
    <property type="match status" value="1"/>
</dbReference>
<keyword evidence="1" id="KW-0472">Membrane</keyword>
<dbReference type="PANTHER" id="PTHR34487">
    <property type="entry name" value="ACYL-ACP THIOESTERASE"/>
    <property type="match status" value="1"/>
</dbReference>
<keyword evidence="1" id="KW-1133">Transmembrane helix</keyword>
<name>E4WX79_OIKDI</name>
<keyword evidence="3" id="KW-1185">Reference proteome</keyword>
<feature type="transmembrane region" description="Helical" evidence="1">
    <location>
        <begin position="298"/>
        <end position="320"/>
    </location>
</feature>
<dbReference type="OrthoDB" id="10285840at2759"/>
<dbReference type="PANTHER" id="PTHR34487:SF1">
    <property type="entry name" value="ACYL-ACP THIOESTERASE"/>
    <property type="match status" value="1"/>
</dbReference>